<keyword evidence="3" id="KW-1185">Reference proteome</keyword>
<keyword evidence="1" id="KW-0472">Membrane</keyword>
<keyword evidence="1" id="KW-0812">Transmembrane</keyword>
<evidence type="ECO:0000256" key="1">
    <source>
        <dbReference type="SAM" id="Phobius"/>
    </source>
</evidence>
<sequence>MTICQAPNPLTPSCILNPTSNSPGASSIIDCLPLTLTSTAYYAVSGDQARWAKMGGDWCLREGGCCPQNSGLPILWMHRNRHGNTIFRLCCLTWLCSLIVSFIYAASHEIILNQLGSIGAQQDWGRGIDDRLTGNLEIVLIASATCYNISYACALPDSILQRRPILPSPVHQGPVAGVLPDCRNHRRENTVGTDHHGTYGLQKLLGLGERYFASNLALDVAQGDFARAGWIAFGRGVTLGAGEVIPSITRGSRSTRIVRGTSLSGLFLEVIFSLCFIVRIFAGTNSYFAAAQTTSVIRFSLCRYCTLGGHAQAGLTALMFTDVLPYSPNVVIVGGTINTILGNQNSDQVSGRGRHDPTNATENLYLFSPYAAAQISTFLNFSYNEAPKLIREQQRTMAIPRLQRQAGTNASARELLAEESVQSSQLESAVSMQRPTLVTPGFLDLPSDRFP</sequence>
<feature type="transmembrane region" description="Helical" evidence="1">
    <location>
        <begin position="86"/>
        <end position="106"/>
    </location>
</feature>
<keyword evidence="1" id="KW-1133">Transmembrane helix</keyword>
<dbReference type="AlphaFoldDB" id="A0A4P9WRH9"/>
<evidence type="ECO:0000313" key="2">
    <source>
        <dbReference type="EMBL" id="RKO94478.1"/>
    </source>
</evidence>
<name>A0A4P9WRH9_9FUNG</name>
<organism evidence="2 3">
    <name type="scientific">Blyttiomyces helicus</name>
    <dbReference type="NCBI Taxonomy" id="388810"/>
    <lineage>
        <taxon>Eukaryota</taxon>
        <taxon>Fungi</taxon>
        <taxon>Fungi incertae sedis</taxon>
        <taxon>Chytridiomycota</taxon>
        <taxon>Chytridiomycota incertae sedis</taxon>
        <taxon>Chytridiomycetes</taxon>
        <taxon>Chytridiomycetes incertae sedis</taxon>
        <taxon>Blyttiomyces</taxon>
    </lineage>
</organism>
<proteinExistence type="predicted"/>
<reference evidence="3" key="1">
    <citation type="journal article" date="2018" name="Nat. Microbiol.">
        <title>Leveraging single-cell genomics to expand the fungal tree of life.</title>
        <authorList>
            <person name="Ahrendt S.R."/>
            <person name="Quandt C.A."/>
            <person name="Ciobanu D."/>
            <person name="Clum A."/>
            <person name="Salamov A."/>
            <person name="Andreopoulos B."/>
            <person name="Cheng J.F."/>
            <person name="Woyke T."/>
            <person name="Pelin A."/>
            <person name="Henrissat B."/>
            <person name="Reynolds N.K."/>
            <person name="Benny G.L."/>
            <person name="Smith M.E."/>
            <person name="James T.Y."/>
            <person name="Grigoriev I.V."/>
        </authorList>
    </citation>
    <scope>NUCLEOTIDE SEQUENCE [LARGE SCALE GENOMIC DNA]</scope>
</reference>
<accession>A0A4P9WRH9</accession>
<dbReference type="EMBL" id="KZ993885">
    <property type="protein sequence ID" value="RKO94478.1"/>
    <property type="molecule type" value="Genomic_DNA"/>
</dbReference>
<gene>
    <name evidence="2" type="ORF">BDK51DRAFT_38326</name>
</gene>
<dbReference type="Proteomes" id="UP000269721">
    <property type="component" value="Unassembled WGS sequence"/>
</dbReference>
<evidence type="ECO:0000313" key="3">
    <source>
        <dbReference type="Proteomes" id="UP000269721"/>
    </source>
</evidence>
<protein>
    <submittedName>
        <fullName evidence="2">Uncharacterized protein</fullName>
    </submittedName>
</protein>